<name>A0AAN9ALS0_9CAEN</name>
<comment type="similarity">
    <text evidence="1">Belongs to the TRAFAC class TrmE-Era-EngA-EngB-Septin-like GTPase superfamily. AIG1/Toc34/Toc159-like paraseptin GTPase family. IAN subfamily.</text>
</comment>
<evidence type="ECO:0000259" key="4">
    <source>
        <dbReference type="PROSITE" id="PS51720"/>
    </source>
</evidence>
<dbReference type="GO" id="GO:0005525">
    <property type="term" value="F:GTP binding"/>
    <property type="evidence" value="ECO:0007669"/>
    <property type="project" value="UniProtKB-KW"/>
</dbReference>
<dbReference type="PROSITE" id="PS51720">
    <property type="entry name" value="G_AIG1"/>
    <property type="match status" value="1"/>
</dbReference>
<evidence type="ECO:0000256" key="3">
    <source>
        <dbReference type="ARBA" id="ARBA00023134"/>
    </source>
</evidence>
<evidence type="ECO:0000313" key="6">
    <source>
        <dbReference type="Proteomes" id="UP001374579"/>
    </source>
</evidence>
<keyword evidence="3" id="KW-0342">GTP-binding</keyword>
<gene>
    <name evidence="5" type="ORF">V1264_024453</name>
</gene>
<dbReference type="SUPFAM" id="SSF52540">
    <property type="entry name" value="P-loop containing nucleoside triphosphate hydrolases"/>
    <property type="match status" value="1"/>
</dbReference>
<reference evidence="5 6" key="1">
    <citation type="submission" date="2024-02" db="EMBL/GenBank/DDBJ databases">
        <title>Chromosome-scale genome assembly of the rough periwinkle Littorina saxatilis.</title>
        <authorList>
            <person name="De Jode A."/>
            <person name="Faria R."/>
            <person name="Formenti G."/>
            <person name="Sims Y."/>
            <person name="Smith T.P."/>
            <person name="Tracey A."/>
            <person name="Wood J.M.D."/>
            <person name="Zagrodzka Z.B."/>
            <person name="Johannesson K."/>
            <person name="Butlin R.K."/>
            <person name="Leder E.H."/>
        </authorList>
    </citation>
    <scope>NUCLEOTIDE SEQUENCE [LARGE SCALE GENOMIC DNA]</scope>
    <source>
        <strain evidence="5">Snail1</strain>
        <tissue evidence="5">Muscle</tissue>
    </source>
</reference>
<evidence type="ECO:0000256" key="2">
    <source>
        <dbReference type="ARBA" id="ARBA00022741"/>
    </source>
</evidence>
<accession>A0AAN9ALS0</accession>
<keyword evidence="6" id="KW-1185">Reference proteome</keyword>
<evidence type="ECO:0000313" key="5">
    <source>
        <dbReference type="EMBL" id="KAK7089196.1"/>
    </source>
</evidence>
<comment type="caution">
    <text evidence="5">The sequence shown here is derived from an EMBL/GenBank/DDBJ whole genome shotgun (WGS) entry which is preliminary data.</text>
</comment>
<protein>
    <recommendedName>
        <fullName evidence="4">AIG1-type G domain-containing protein</fullName>
    </recommendedName>
</protein>
<dbReference type="AlphaFoldDB" id="A0AAN9ALS0"/>
<sequence>MSFEESDNDEVRIVLMGKTGSGKSSLGNTLMGNDAFHVARGMCSGTDKCQHSYTERLGQNLQVTDTPGVCDTHRSEVEVLKEVGKSLAVAAPGPHIILMVLRCDRRFTKEEYDAYATLKRLFGNGICDHMLLVFAGIDSFGSSEEEQEEGLRHSVETAPKLLQEVLKDAKGRYCGVDNTASHDHREHLAQMLLAKIQSTIHQNQGQHFSSKLFEEVDEHMHDIVLSRMQEDGIPFTDALRATRTDVVTEKVEPNFFRKLLDIVGNAVLPVLKILVKDAVKLSQFAASTYCSIM</sequence>
<dbReference type="PANTHER" id="PTHR10903:SF184">
    <property type="entry name" value="GTP-BINDING PROTEIN A"/>
    <property type="match status" value="1"/>
</dbReference>
<dbReference type="FunFam" id="3.40.50.300:FF:000366">
    <property type="entry name" value="GTPase, IMAP family member 2"/>
    <property type="match status" value="1"/>
</dbReference>
<dbReference type="InterPro" id="IPR006703">
    <property type="entry name" value="G_AIG1"/>
</dbReference>
<dbReference type="PANTHER" id="PTHR10903">
    <property type="entry name" value="GTPASE, IMAP FAMILY MEMBER-RELATED"/>
    <property type="match status" value="1"/>
</dbReference>
<dbReference type="Pfam" id="PF04548">
    <property type="entry name" value="AIG1"/>
    <property type="match status" value="1"/>
</dbReference>
<dbReference type="Proteomes" id="UP001374579">
    <property type="component" value="Unassembled WGS sequence"/>
</dbReference>
<dbReference type="Gene3D" id="3.40.50.300">
    <property type="entry name" value="P-loop containing nucleotide triphosphate hydrolases"/>
    <property type="match status" value="1"/>
</dbReference>
<dbReference type="EMBL" id="JBAMIC010002569">
    <property type="protein sequence ID" value="KAK7089196.1"/>
    <property type="molecule type" value="Genomic_DNA"/>
</dbReference>
<organism evidence="5 6">
    <name type="scientific">Littorina saxatilis</name>
    <dbReference type="NCBI Taxonomy" id="31220"/>
    <lineage>
        <taxon>Eukaryota</taxon>
        <taxon>Metazoa</taxon>
        <taxon>Spiralia</taxon>
        <taxon>Lophotrochozoa</taxon>
        <taxon>Mollusca</taxon>
        <taxon>Gastropoda</taxon>
        <taxon>Caenogastropoda</taxon>
        <taxon>Littorinimorpha</taxon>
        <taxon>Littorinoidea</taxon>
        <taxon>Littorinidae</taxon>
        <taxon>Littorina</taxon>
    </lineage>
</organism>
<dbReference type="InterPro" id="IPR045058">
    <property type="entry name" value="GIMA/IAN/Toc"/>
</dbReference>
<feature type="domain" description="AIG1-type G" evidence="4">
    <location>
        <begin position="8"/>
        <end position="217"/>
    </location>
</feature>
<dbReference type="InterPro" id="IPR027417">
    <property type="entry name" value="P-loop_NTPase"/>
</dbReference>
<evidence type="ECO:0000256" key="1">
    <source>
        <dbReference type="ARBA" id="ARBA00008535"/>
    </source>
</evidence>
<keyword evidence="2" id="KW-0547">Nucleotide-binding</keyword>
<proteinExistence type="inferred from homology"/>